<comment type="caution">
    <text evidence="2">The sequence shown here is derived from an EMBL/GenBank/DDBJ whole genome shotgun (WGS) entry which is preliminary data.</text>
</comment>
<feature type="region of interest" description="Disordered" evidence="1">
    <location>
        <begin position="234"/>
        <end position="293"/>
    </location>
</feature>
<feature type="compositionally biased region" description="Polar residues" evidence="1">
    <location>
        <begin position="254"/>
        <end position="268"/>
    </location>
</feature>
<keyword evidence="3" id="KW-1185">Reference proteome</keyword>
<dbReference type="AlphaFoldDB" id="A0A177T735"/>
<gene>
    <name evidence="2" type="ORF">A4X13_0g249</name>
</gene>
<dbReference type="Proteomes" id="UP000077521">
    <property type="component" value="Unassembled WGS sequence"/>
</dbReference>
<sequence>MTPTLSPGSSSSVNIRWPTHLSISADLILGTVTSFNFNHEVETTMFDINYKEHAGETQIWSRTEPDPGAYIATNCIFGTAPMRVVVPDIAHLRRIPEEFDGTNPNNPCLETVYPVIHGNAIVTEVAADKKSGKISGCQYMNKATGLVRFDAHVFFESTAKFENWTMSPPRSIVSVEGVLAGVNDEGLPSLMLRRISVIGEASPQMVSALGMGGGSPGSVASKIIEARKAALQKARLNKNDGDKSKGKNKESDIEISQPTTPVSSSSNGRLVAPTEDLETPTPSLVTRKRSRAE</sequence>
<evidence type="ECO:0000256" key="1">
    <source>
        <dbReference type="SAM" id="MobiDB-lite"/>
    </source>
</evidence>
<reference evidence="2" key="2">
    <citation type="journal article" date="2019" name="IMA Fungus">
        <title>Genome sequencing and comparison of five Tilletia species to identify candidate genes for the detection of regulated species infecting wheat.</title>
        <authorList>
            <person name="Nguyen H.D.T."/>
            <person name="Sultana T."/>
            <person name="Kesanakurti P."/>
            <person name="Hambleton S."/>
        </authorList>
    </citation>
    <scope>NUCLEOTIDE SEQUENCE</scope>
    <source>
        <strain evidence="2">DAOMC 236416</strain>
    </source>
</reference>
<reference evidence="2" key="1">
    <citation type="submission" date="2016-04" db="EMBL/GenBank/DDBJ databases">
        <authorList>
            <person name="Nguyen H.D."/>
            <person name="Samba Siva P."/>
            <person name="Cullis J."/>
            <person name="Levesque C.A."/>
            <person name="Hambleton S."/>
        </authorList>
    </citation>
    <scope>NUCLEOTIDE SEQUENCE</scope>
    <source>
        <strain evidence="2">DAOMC 236416</strain>
    </source>
</reference>
<proteinExistence type="predicted"/>
<accession>A0A177T735</accession>
<dbReference type="EMBL" id="LWDF02000008">
    <property type="protein sequence ID" value="KAE8260536.1"/>
    <property type="molecule type" value="Genomic_DNA"/>
</dbReference>
<organism evidence="2 3">
    <name type="scientific">Tilletia indica</name>
    <dbReference type="NCBI Taxonomy" id="43049"/>
    <lineage>
        <taxon>Eukaryota</taxon>
        <taxon>Fungi</taxon>
        <taxon>Dikarya</taxon>
        <taxon>Basidiomycota</taxon>
        <taxon>Ustilaginomycotina</taxon>
        <taxon>Exobasidiomycetes</taxon>
        <taxon>Tilletiales</taxon>
        <taxon>Tilletiaceae</taxon>
        <taxon>Tilletia</taxon>
    </lineage>
</organism>
<protein>
    <submittedName>
        <fullName evidence="2">Uncharacterized protein</fullName>
    </submittedName>
</protein>
<feature type="compositionally biased region" description="Basic and acidic residues" evidence="1">
    <location>
        <begin position="237"/>
        <end position="252"/>
    </location>
</feature>
<name>A0A177T735_9BASI</name>
<evidence type="ECO:0000313" key="2">
    <source>
        <dbReference type="EMBL" id="KAE8260536.1"/>
    </source>
</evidence>
<evidence type="ECO:0000313" key="3">
    <source>
        <dbReference type="Proteomes" id="UP000077521"/>
    </source>
</evidence>